<reference evidence="1 2" key="1">
    <citation type="submission" date="2018-06" db="EMBL/GenBank/DDBJ databases">
        <title>Genomic Encyclopedia of Archaeal and Bacterial Type Strains, Phase II (KMG-II): from individual species to whole genera.</title>
        <authorList>
            <person name="Goeker M."/>
        </authorList>
    </citation>
    <scope>NUCLEOTIDE SEQUENCE [LARGE SCALE GENOMIC DNA]</scope>
    <source>
        <strain evidence="1 2">DSM 6779</strain>
    </source>
</reference>
<dbReference type="EMBL" id="QKZK01000004">
    <property type="protein sequence ID" value="PZX19401.1"/>
    <property type="molecule type" value="Genomic_DNA"/>
</dbReference>
<keyword evidence="2" id="KW-1185">Reference proteome</keyword>
<organism evidence="1 2">
    <name type="scientific">Breznakibacter xylanolyticus</name>
    <dbReference type="NCBI Taxonomy" id="990"/>
    <lineage>
        <taxon>Bacteria</taxon>
        <taxon>Pseudomonadati</taxon>
        <taxon>Bacteroidota</taxon>
        <taxon>Bacteroidia</taxon>
        <taxon>Marinilabiliales</taxon>
        <taxon>Marinilabiliaceae</taxon>
        <taxon>Breznakibacter</taxon>
    </lineage>
</organism>
<dbReference type="OrthoDB" id="627554at2"/>
<evidence type="ECO:0000313" key="1">
    <source>
        <dbReference type="EMBL" id="PZX19401.1"/>
    </source>
</evidence>
<dbReference type="InterPro" id="IPR018550">
    <property type="entry name" value="Lipid-A_deacylase-rel"/>
</dbReference>
<dbReference type="Proteomes" id="UP000249239">
    <property type="component" value="Unassembled WGS sequence"/>
</dbReference>
<dbReference type="Gene3D" id="2.40.160.20">
    <property type="match status" value="1"/>
</dbReference>
<sequence>MKKSLLHILLFVLVPIVAQQRVADYNRYVSVMPAYGKVQIHSRHVNNLLGAYPLGLEIDFGRHYFHSSAKQTYGCYPRSGFSFTVWDFNSDVLGYGLSGMFYFEPFLFASNRFMCSLKGGIGIILLTDPYDAEDHPQNLAYSLPVSFPLSVGLNVYVPLSYKWSLKGSGYLSHFSNGGIKQPNYGVNYPVLSFGVEYALDRYRVPPREHSQMLRVDPGMRRHWIETVAGIGSKDVSGTGIENTQFILYFHSRYIHQWTRINGWSAGGLFEFENPVATPQGFLFSPLLGHVFMLGDFIFSQEIGYSFVMAGDAYHRMMQLYALQYHFFQRWVVGFNLKAQANVADYVGLRFGYSW</sequence>
<name>A0A2W7NG71_9BACT</name>
<proteinExistence type="predicted"/>
<protein>
    <submittedName>
        <fullName evidence="1">Lipid A 3-O-deacylase PagL</fullName>
    </submittedName>
</protein>
<dbReference type="AlphaFoldDB" id="A0A2W7NG71"/>
<gene>
    <name evidence="1" type="ORF">LX69_00668</name>
</gene>
<comment type="caution">
    <text evidence="1">The sequence shown here is derived from an EMBL/GenBank/DDBJ whole genome shotgun (WGS) entry which is preliminary data.</text>
</comment>
<dbReference type="Pfam" id="PF09411">
    <property type="entry name" value="PagL"/>
    <property type="match status" value="1"/>
</dbReference>
<accession>A0A2W7NG71</accession>
<dbReference type="RefSeq" id="WP_111444389.1">
    <property type="nucleotide sequence ID" value="NZ_QKZK01000004.1"/>
</dbReference>
<evidence type="ECO:0000313" key="2">
    <source>
        <dbReference type="Proteomes" id="UP000249239"/>
    </source>
</evidence>